<dbReference type="PATRIC" id="fig|155920.8.peg.2011"/>
<reference evidence="1 2" key="1">
    <citation type="submission" date="2013-08" db="EMBL/GenBank/DDBJ databases">
        <authorList>
            <person name="Stouthamer R."/>
            <person name="Nunney L."/>
        </authorList>
    </citation>
    <scope>NUCLEOTIDE SEQUENCE [LARGE SCALE GENOMIC DNA]</scope>
    <source>
        <strain evidence="2">ann-1</strain>
    </source>
</reference>
<sequence>MTSEVGCELFSTLPRRLSVGYRPLIADGAYLKLLLDYYVTVQPLHADWKDLYIIACAITAAEKGLQFGVIQSLAG</sequence>
<dbReference type="AlphaFoldDB" id="A0A060HEM3"/>
<organism evidence="1 2">
    <name type="scientific">Xylella fastidiosa subsp. sandyi Ann-1</name>
    <dbReference type="NCBI Taxonomy" id="155920"/>
    <lineage>
        <taxon>Bacteria</taxon>
        <taxon>Pseudomonadati</taxon>
        <taxon>Pseudomonadota</taxon>
        <taxon>Gammaproteobacteria</taxon>
        <taxon>Lysobacterales</taxon>
        <taxon>Lysobacteraceae</taxon>
        <taxon>Xylella</taxon>
    </lineage>
</organism>
<accession>A0A060HEM3</accession>
<name>A0A060HEM3_XYLFS</name>
<protein>
    <submittedName>
        <fullName evidence="1">Uncharacterized protein</fullName>
    </submittedName>
</protein>
<gene>
    <name evidence="1" type="ORF">D934_08690</name>
</gene>
<dbReference type="Proteomes" id="UP000027215">
    <property type="component" value="Chromosome"/>
</dbReference>
<evidence type="ECO:0000313" key="1">
    <source>
        <dbReference type="EMBL" id="AIC11377.1"/>
    </source>
</evidence>
<dbReference type="EMBL" id="CP006696">
    <property type="protein sequence ID" value="AIC11377.1"/>
    <property type="molecule type" value="Genomic_DNA"/>
</dbReference>
<dbReference type="HOGENOM" id="CLU_199904_0_0_6"/>
<evidence type="ECO:0000313" key="2">
    <source>
        <dbReference type="Proteomes" id="UP000027215"/>
    </source>
</evidence>
<proteinExistence type="predicted"/>
<dbReference type="KEGG" id="xfs:D934_08690"/>